<reference evidence="2 3" key="1">
    <citation type="journal article" date="2016" name="Nat. Commun.">
        <title>Thousands of microbial genomes shed light on interconnected biogeochemical processes in an aquifer system.</title>
        <authorList>
            <person name="Anantharaman K."/>
            <person name="Brown C.T."/>
            <person name="Hug L.A."/>
            <person name="Sharon I."/>
            <person name="Castelle C.J."/>
            <person name="Probst A.J."/>
            <person name="Thomas B.C."/>
            <person name="Singh A."/>
            <person name="Wilkins M.J."/>
            <person name="Karaoz U."/>
            <person name="Brodie E.L."/>
            <person name="Williams K.H."/>
            <person name="Hubbard S.S."/>
            <person name="Banfield J.F."/>
        </authorList>
    </citation>
    <scope>NUCLEOTIDE SEQUENCE [LARGE SCALE GENOMIC DNA]</scope>
</reference>
<dbReference type="InterPro" id="IPR036291">
    <property type="entry name" value="NAD(P)-bd_dom_sf"/>
</dbReference>
<evidence type="ECO:0000259" key="1">
    <source>
        <dbReference type="Pfam" id="PF16363"/>
    </source>
</evidence>
<protein>
    <submittedName>
        <fullName evidence="2">Sugar dehydratase</fullName>
    </submittedName>
</protein>
<dbReference type="Proteomes" id="UP000177152">
    <property type="component" value="Unassembled WGS sequence"/>
</dbReference>
<sequence length="330" mass="37042">MDSKYWQNKNVFVTGATGFLGSWLVKHLVDSGANVAALVRDVVHHSNLYRSGYANKISLVYGELENYLLLERAFGEYETEAVFHAGAQTIVEIANRNPLSTFETNIRGTVNVLEASRRTPTIKKVIVASSDKAYGVHEKLPYSETAPLQGKFPYDVSKSAADLIAQSYHATYKLPVTITRCGNFYGGGDLNFNRIVPGAIRAFLMGEPPVIRSDGKFIRDYFYIEDAAEAYLHLAKKMDDPAIHGHAFNFSPGNLLTPLEIVASIKKLMKSDIEPVVANTARSEIPKQYLSSEKAETMLGWKSKYEYEDGLKKTVEWYKAYFKDRDEKKI</sequence>
<gene>
    <name evidence="2" type="ORF">A2633_06305</name>
</gene>
<name>A0A1G2K6R6_9BACT</name>
<dbReference type="SUPFAM" id="SSF51735">
    <property type="entry name" value="NAD(P)-binding Rossmann-fold domains"/>
    <property type="match status" value="1"/>
</dbReference>
<evidence type="ECO:0000313" key="2">
    <source>
        <dbReference type="EMBL" id="OGZ95116.1"/>
    </source>
</evidence>
<dbReference type="AlphaFoldDB" id="A0A1G2K6R6"/>
<dbReference type="InterPro" id="IPR016040">
    <property type="entry name" value="NAD(P)-bd_dom"/>
</dbReference>
<dbReference type="PANTHER" id="PTHR43000">
    <property type="entry name" value="DTDP-D-GLUCOSE 4,6-DEHYDRATASE-RELATED"/>
    <property type="match status" value="1"/>
</dbReference>
<accession>A0A1G2K6R6</accession>
<feature type="domain" description="NAD(P)-binding" evidence="1">
    <location>
        <begin position="12"/>
        <end position="314"/>
    </location>
</feature>
<organism evidence="2 3">
    <name type="scientific">Candidatus Sungbacteria bacterium RIFCSPHIGHO2_01_FULL_47_32</name>
    <dbReference type="NCBI Taxonomy" id="1802264"/>
    <lineage>
        <taxon>Bacteria</taxon>
        <taxon>Candidatus Sungiibacteriota</taxon>
    </lineage>
</organism>
<evidence type="ECO:0000313" key="3">
    <source>
        <dbReference type="Proteomes" id="UP000177152"/>
    </source>
</evidence>
<dbReference type="Pfam" id="PF16363">
    <property type="entry name" value="GDP_Man_Dehyd"/>
    <property type="match status" value="1"/>
</dbReference>
<dbReference type="EMBL" id="MHQC01000017">
    <property type="protein sequence ID" value="OGZ95116.1"/>
    <property type="molecule type" value="Genomic_DNA"/>
</dbReference>
<comment type="caution">
    <text evidence="2">The sequence shown here is derived from an EMBL/GenBank/DDBJ whole genome shotgun (WGS) entry which is preliminary data.</text>
</comment>
<dbReference type="Gene3D" id="3.40.50.720">
    <property type="entry name" value="NAD(P)-binding Rossmann-like Domain"/>
    <property type="match status" value="1"/>
</dbReference>
<dbReference type="Gene3D" id="3.90.25.10">
    <property type="entry name" value="UDP-galactose 4-epimerase, domain 1"/>
    <property type="match status" value="1"/>
</dbReference>
<proteinExistence type="predicted"/>